<evidence type="ECO:0000313" key="5">
    <source>
        <dbReference type="EMBL" id="MBC8592802.1"/>
    </source>
</evidence>
<dbReference type="Gene3D" id="3.90.1510.10">
    <property type="entry name" value="Glycerate kinase, domain 2"/>
    <property type="match status" value="1"/>
</dbReference>
<dbReference type="InterPro" id="IPR004381">
    <property type="entry name" value="Glycerate_kinase"/>
</dbReference>
<dbReference type="GO" id="GO:0008887">
    <property type="term" value="F:glycerate kinase activity"/>
    <property type="evidence" value="ECO:0007669"/>
    <property type="project" value="UniProtKB-UniRule"/>
</dbReference>
<dbReference type="Pfam" id="PF02595">
    <property type="entry name" value="Gly_kinase"/>
    <property type="match status" value="1"/>
</dbReference>
<evidence type="ECO:0000256" key="4">
    <source>
        <dbReference type="PIRNR" id="PIRNR006078"/>
    </source>
</evidence>
<name>A0A926F4I2_9BACT</name>
<evidence type="ECO:0000256" key="1">
    <source>
        <dbReference type="ARBA" id="ARBA00006284"/>
    </source>
</evidence>
<dbReference type="NCBIfam" id="TIGR00045">
    <property type="entry name" value="glycerate kinase"/>
    <property type="match status" value="1"/>
</dbReference>
<keyword evidence="3 4" id="KW-0418">Kinase</keyword>
<keyword evidence="6" id="KW-1185">Reference proteome</keyword>
<evidence type="ECO:0000256" key="2">
    <source>
        <dbReference type="ARBA" id="ARBA00022679"/>
    </source>
</evidence>
<reference evidence="5" key="1">
    <citation type="submission" date="2020-08" db="EMBL/GenBank/DDBJ databases">
        <title>Genome public.</title>
        <authorList>
            <person name="Liu C."/>
            <person name="Sun Q."/>
        </authorList>
    </citation>
    <scope>NUCLEOTIDE SEQUENCE</scope>
    <source>
        <strain evidence="5">N12</strain>
    </source>
</reference>
<dbReference type="InterPro" id="IPR018197">
    <property type="entry name" value="Glycerate_kinase_RE-like"/>
</dbReference>
<dbReference type="InterPro" id="IPR036129">
    <property type="entry name" value="Glycerate_kinase_sf"/>
</dbReference>
<dbReference type="InterPro" id="IPR018193">
    <property type="entry name" value="Glyc_kinase_flavodox-like_fold"/>
</dbReference>
<comment type="similarity">
    <text evidence="1 4">Belongs to the glycerate kinase type-1 family.</text>
</comment>
<protein>
    <submittedName>
        <fullName evidence="5">Glycerate kinase</fullName>
    </submittedName>
</protein>
<comment type="caution">
    <text evidence="5">The sequence shown here is derived from an EMBL/GenBank/DDBJ whole genome shotgun (WGS) entry which is preliminary data.</text>
</comment>
<gene>
    <name evidence="5" type="ORF">H8744_05955</name>
</gene>
<dbReference type="Gene3D" id="3.40.50.10350">
    <property type="entry name" value="Glycerate kinase, domain 1"/>
    <property type="match status" value="1"/>
</dbReference>
<dbReference type="PIRSF" id="PIRSF006078">
    <property type="entry name" value="GlxK"/>
    <property type="match status" value="1"/>
</dbReference>
<dbReference type="AlphaFoldDB" id="A0A926F4I2"/>
<proteinExistence type="inferred from homology"/>
<accession>A0A926F4I2</accession>
<dbReference type="GO" id="GO:0031388">
    <property type="term" value="P:organic acid phosphorylation"/>
    <property type="evidence" value="ECO:0007669"/>
    <property type="project" value="UniProtKB-UniRule"/>
</dbReference>
<dbReference type="SUPFAM" id="SSF110738">
    <property type="entry name" value="Glycerate kinase I"/>
    <property type="match status" value="1"/>
</dbReference>
<sequence>MRKIILAFDSFKGSVQSLDIAGSALRAIGKEFPRCETVRFPIADGGEGTTEAICANLNVERVACKAHDPLMNEIEVSYGITEDGRTAILEMASASGLPLVPDALRNPMHTTTYGTGEVILDALNRGCRKFIMGIGGSATNDAGTGMLQALGVRFADGQGNLLDAKGSNLVRIEHIDESALHPFVKEASFTIACDVNNPFYGMDGAAFVYAPQKGASPEEVVALDGGLKHYAEVIHREKGMDITTLPGAGAAGGMGGGLLPFLNATLKPGIDTILEILRFKEAIRDADLILTGEGKLDVQTGMGKALGGILKLAREADVPVVALGGCIEDADKLNEMGFTAVLSIQPAPVSLEQAMQREFALSNIENTVTQLMRIIKQFKK</sequence>
<evidence type="ECO:0000313" key="6">
    <source>
        <dbReference type="Proteomes" id="UP000651085"/>
    </source>
</evidence>
<organism evidence="5 6">
    <name type="scientific">Jilunia laotingensis</name>
    <dbReference type="NCBI Taxonomy" id="2763675"/>
    <lineage>
        <taxon>Bacteria</taxon>
        <taxon>Pseudomonadati</taxon>
        <taxon>Bacteroidota</taxon>
        <taxon>Bacteroidia</taxon>
        <taxon>Bacteroidales</taxon>
        <taxon>Bacteroidaceae</taxon>
        <taxon>Jilunia</taxon>
    </lineage>
</organism>
<dbReference type="EMBL" id="JACRTF010000001">
    <property type="protein sequence ID" value="MBC8592802.1"/>
    <property type="molecule type" value="Genomic_DNA"/>
</dbReference>
<dbReference type="PANTHER" id="PTHR21599:SF0">
    <property type="entry name" value="GLYCERATE KINASE"/>
    <property type="match status" value="1"/>
</dbReference>
<dbReference type="RefSeq" id="WP_262433974.1">
    <property type="nucleotide sequence ID" value="NZ_JACRTF010000001.1"/>
</dbReference>
<dbReference type="PANTHER" id="PTHR21599">
    <property type="entry name" value="GLYCERATE KINASE"/>
    <property type="match status" value="1"/>
</dbReference>
<dbReference type="Proteomes" id="UP000651085">
    <property type="component" value="Unassembled WGS sequence"/>
</dbReference>
<keyword evidence="2 4" id="KW-0808">Transferase</keyword>
<evidence type="ECO:0000256" key="3">
    <source>
        <dbReference type="ARBA" id="ARBA00022777"/>
    </source>
</evidence>